<dbReference type="Pfam" id="PF00589">
    <property type="entry name" value="Phage_integrase"/>
    <property type="match status" value="1"/>
</dbReference>
<accession>A0ABV7IWY0</accession>
<dbReference type="InterPro" id="IPR050808">
    <property type="entry name" value="Phage_Integrase"/>
</dbReference>
<dbReference type="InterPro" id="IPR011010">
    <property type="entry name" value="DNA_brk_join_enz"/>
</dbReference>
<dbReference type="CDD" id="cd00796">
    <property type="entry name" value="INT_Rci_Hp1_C"/>
    <property type="match status" value="1"/>
</dbReference>
<evidence type="ECO:0000313" key="6">
    <source>
        <dbReference type="EMBL" id="MFC3175498.1"/>
    </source>
</evidence>
<dbReference type="PROSITE" id="PS51898">
    <property type="entry name" value="TYR_RECOMBINASE"/>
    <property type="match status" value="1"/>
</dbReference>
<evidence type="ECO:0000256" key="2">
    <source>
        <dbReference type="ARBA" id="ARBA00022908"/>
    </source>
</evidence>
<dbReference type="PANTHER" id="PTHR30629">
    <property type="entry name" value="PROPHAGE INTEGRASE"/>
    <property type="match status" value="1"/>
</dbReference>
<keyword evidence="2" id="KW-0229">DNA integration</keyword>
<evidence type="ECO:0000256" key="4">
    <source>
        <dbReference type="ARBA" id="ARBA00023172"/>
    </source>
</evidence>
<protein>
    <submittedName>
        <fullName evidence="6">Integrase arm-type DNA-binding domain-containing protein</fullName>
    </submittedName>
</protein>
<dbReference type="Pfam" id="PF13356">
    <property type="entry name" value="Arm-DNA-bind_3"/>
    <property type="match status" value="1"/>
</dbReference>
<dbReference type="InterPro" id="IPR013762">
    <property type="entry name" value="Integrase-like_cat_sf"/>
</dbReference>
<evidence type="ECO:0000256" key="1">
    <source>
        <dbReference type="ARBA" id="ARBA00008857"/>
    </source>
</evidence>
<dbReference type="InterPro" id="IPR010998">
    <property type="entry name" value="Integrase_recombinase_N"/>
</dbReference>
<dbReference type="SUPFAM" id="SSF56349">
    <property type="entry name" value="DNA breaking-rejoining enzymes"/>
    <property type="match status" value="1"/>
</dbReference>
<dbReference type="InterPro" id="IPR025166">
    <property type="entry name" value="Integrase_DNA_bind_dom"/>
</dbReference>
<evidence type="ECO:0000256" key="3">
    <source>
        <dbReference type="ARBA" id="ARBA00023125"/>
    </source>
</evidence>
<keyword evidence="7" id="KW-1185">Reference proteome</keyword>
<reference evidence="7" key="1">
    <citation type="journal article" date="2019" name="Int. J. Syst. Evol. Microbiol.">
        <title>The Global Catalogue of Microorganisms (GCM) 10K type strain sequencing project: providing services to taxonomists for standard genome sequencing and annotation.</title>
        <authorList>
            <consortium name="The Broad Institute Genomics Platform"/>
            <consortium name="The Broad Institute Genome Sequencing Center for Infectious Disease"/>
            <person name="Wu L."/>
            <person name="Ma J."/>
        </authorList>
    </citation>
    <scope>NUCLEOTIDE SEQUENCE [LARGE SCALE GENOMIC DNA]</scope>
    <source>
        <strain evidence="7">KCTC 42984</strain>
    </source>
</reference>
<organism evidence="6 7">
    <name type="scientific">Novosphingobium bradum</name>
    <dbReference type="NCBI Taxonomy" id="1737444"/>
    <lineage>
        <taxon>Bacteria</taxon>
        <taxon>Pseudomonadati</taxon>
        <taxon>Pseudomonadota</taxon>
        <taxon>Alphaproteobacteria</taxon>
        <taxon>Sphingomonadales</taxon>
        <taxon>Sphingomonadaceae</taxon>
        <taxon>Novosphingobium</taxon>
    </lineage>
</organism>
<dbReference type="EMBL" id="JBHRTQ010000015">
    <property type="protein sequence ID" value="MFC3175498.1"/>
    <property type="molecule type" value="Genomic_DNA"/>
</dbReference>
<dbReference type="InterPro" id="IPR002104">
    <property type="entry name" value="Integrase_catalytic"/>
</dbReference>
<gene>
    <name evidence="6" type="ORF">ACFOD9_14660</name>
</gene>
<dbReference type="Gene3D" id="1.10.443.10">
    <property type="entry name" value="Intergrase catalytic core"/>
    <property type="match status" value="1"/>
</dbReference>
<evidence type="ECO:0000259" key="5">
    <source>
        <dbReference type="PROSITE" id="PS51898"/>
    </source>
</evidence>
<comment type="similarity">
    <text evidence="1">Belongs to the 'phage' integrase family.</text>
</comment>
<dbReference type="PANTHER" id="PTHR30629:SF2">
    <property type="entry name" value="PROPHAGE INTEGRASE INTS-RELATED"/>
    <property type="match status" value="1"/>
</dbReference>
<keyword evidence="3 6" id="KW-0238">DNA-binding</keyword>
<sequence>MAKLTKKAIDALPIPPKGQTFHWDTETRGFGIRVGASGAKTFVIQYRNVDERSRRVKLGRYGIFTVEQARDLAKIKLGEVAAGGDPAEAVVQARKDVTVAELCDWYLEEARAGRILGRRNRPIKASTLNMDESRIKSHIKPLIGQRKARHLTVADVEAMQADVVNGKTAKPRTGGRGGVSTGGAGVAPRVVSTLQSVLGHAKHKGLLKEHPTKGARKLATNKKKRRLSVTEIEDLGAAMMVAERHGENPVGIAIIKLLLLTGFRRQEGQAMRRDWLNAGGGYVAFPDTKGDAQLRAIGAPAISLILEQPTVASNPYVFPSAGTDGPITTARDCLGRLCAIAKIANATPHTLRHTFGSVAGDLGFSELTIAAMLGHAAQTVTQGYIHVDEALRLAVARTSEEIAAILNRGAMRLK</sequence>
<dbReference type="InterPro" id="IPR038488">
    <property type="entry name" value="Integrase_DNA-bd_sf"/>
</dbReference>
<proteinExistence type="inferred from homology"/>
<comment type="caution">
    <text evidence="6">The sequence shown here is derived from an EMBL/GenBank/DDBJ whole genome shotgun (WGS) entry which is preliminary data.</text>
</comment>
<name>A0ABV7IWY0_9SPHN</name>
<dbReference type="Gene3D" id="3.30.160.390">
    <property type="entry name" value="Integrase, DNA-binding domain"/>
    <property type="match status" value="1"/>
</dbReference>
<evidence type="ECO:0000313" key="7">
    <source>
        <dbReference type="Proteomes" id="UP001595604"/>
    </source>
</evidence>
<dbReference type="RefSeq" id="WP_379510874.1">
    <property type="nucleotide sequence ID" value="NZ_JBHRTQ010000015.1"/>
</dbReference>
<dbReference type="Proteomes" id="UP001595604">
    <property type="component" value="Unassembled WGS sequence"/>
</dbReference>
<feature type="domain" description="Tyr recombinase" evidence="5">
    <location>
        <begin position="222"/>
        <end position="397"/>
    </location>
</feature>
<dbReference type="GO" id="GO:0003677">
    <property type="term" value="F:DNA binding"/>
    <property type="evidence" value="ECO:0007669"/>
    <property type="project" value="UniProtKB-KW"/>
</dbReference>
<keyword evidence="4" id="KW-0233">DNA recombination</keyword>
<dbReference type="Gene3D" id="1.10.150.130">
    <property type="match status" value="1"/>
</dbReference>